<evidence type="ECO:0000313" key="6">
    <source>
        <dbReference type="EMBL" id="RDU50648.1"/>
    </source>
</evidence>
<dbReference type="InterPro" id="IPR017900">
    <property type="entry name" value="4Fe4S_Fe_S_CS"/>
</dbReference>
<accession>A0A3D8HIA5</accession>
<dbReference type="Gene3D" id="3.30.70.20">
    <property type="match status" value="1"/>
</dbReference>
<evidence type="ECO:0000313" key="5">
    <source>
        <dbReference type="EMBL" id="MBC8600646.1"/>
    </source>
</evidence>
<dbReference type="EMBL" id="QREV01000004">
    <property type="protein sequence ID" value="RDU50648.1"/>
    <property type="molecule type" value="Genomic_DNA"/>
</dbReference>
<comment type="caution">
    <text evidence="6">The sequence shown here is derived from an EMBL/GenBank/DDBJ whole genome shotgun (WGS) entry which is preliminary data.</text>
</comment>
<dbReference type="PROSITE" id="PS51379">
    <property type="entry name" value="4FE4S_FER_2"/>
    <property type="match status" value="2"/>
</dbReference>
<dbReference type="PROSITE" id="PS00198">
    <property type="entry name" value="4FE4S_FER_1"/>
    <property type="match status" value="2"/>
</dbReference>
<evidence type="ECO:0000259" key="4">
    <source>
        <dbReference type="PROSITE" id="PS51379"/>
    </source>
</evidence>
<reference evidence="6 7" key="1">
    <citation type="submission" date="2018-07" db="EMBL/GenBank/DDBJ databases">
        <title>Parabacteroides acidifaciens nov. sp., isolated from human feces.</title>
        <authorList>
            <person name="Wang Y.J."/>
        </authorList>
    </citation>
    <scope>NUCLEOTIDE SEQUENCE [LARGE SCALE GENOMIC DNA]</scope>
    <source>
        <strain evidence="6 7">426-9</strain>
    </source>
</reference>
<keyword evidence="1" id="KW-0479">Metal-binding</keyword>
<dbReference type="Pfam" id="PF13187">
    <property type="entry name" value="Fer4_9"/>
    <property type="match status" value="1"/>
</dbReference>
<gene>
    <name evidence="6" type="ORF">DWU89_02855</name>
    <name evidence="5" type="ORF">H8784_02805</name>
</gene>
<evidence type="ECO:0000256" key="2">
    <source>
        <dbReference type="ARBA" id="ARBA00023004"/>
    </source>
</evidence>
<evidence type="ECO:0000313" key="7">
    <source>
        <dbReference type="Proteomes" id="UP000256321"/>
    </source>
</evidence>
<evidence type="ECO:0000256" key="3">
    <source>
        <dbReference type="ARBA" id="ARBA00023014"/>
    </source>
</evidence>
<sequence length="257" mass="28802">MIFYFTGTGNSLWVAKALGEALGEPLIPIADELRKEDKDLVYPLRRDEKILFVYPVHSWGPAVPMVRFISRLVLEGYAGQPVYSVSTCGDECGYTDQLLEKALRKRRLPLTAAYSVIMPNNYILLPGFDVDSKEVEERKLQEAPARVGEIVEAICSRQDSGLYTQGSMPFLKSRLVYPLFAHLAIGRNSFRATDACISCGLCERICPTGTITLQEGKPVWSNTCVQCVACIHRCPVRAIEYGKETLKKGRYHHPQVK</sequence>
<dbReference type="SUPFAM" id="SSF54862">
    <property type="entry name" value="4Fe-4S ferredoxins"/>
    <property type="match status" value="1"/>
</dbReference>
<dbReference type="GO" id="GO:0046872">
    <property type="term" value="F:metal ion binding"/>
    <property type="evidence" value="ECO:0007669"/>
    <property type="project" value="UniProtKB-KW"/>
</dbReference>
<proteinExistence type="predicted"/>
<dbReference type="Gene3D" id="3.40.50.360">
    <property type="match status" value="1"/>
</dbReference>
<name>A0A3D8HIA5_9BACT</name>
<dbReference type="NCBIfam" id="NF038196">
    <property type="entry name" value="ferrodoxin_EFR1"/>
    <property type="match status" value="1"/>
</dbReference>
<dbReference type="AlphaFoldDB" id="A0A3D8HIA5"/>
<dbReference type="SUPFAM" id="SSF52218">
    <property type="entry name" value="Flavoproteins"/>
    <property type="match status" value="1"/>
</dbReference>
<dbReference type="RefSeq" id="WP_115498168.1">
    <property type="nucleotide sequence ID" value="NZ_JACRTI010000004.1"/>
</dbReference>
<dbReference type="GO" id="GO:0051536">
    <property type="term" value="F:iron-sulfur cluster binding"/>
    <property type="evidence" value="ECO:0007669"/>
    <property type="project" value="UniProtKB-KW"/>
</dbReference>
<feature type="domain" description="4Fe-4S ferredoxin-type" evidence="4">
    <location>
        <begin position="217"/>
        <end position="244"/>
    </location>
</feature>
<feature type="domain" description="4Fe-4S ferredoxin-type" evidence="4">
    <location>
        <begin position="186"/>
        <end position="216"/>
    </location>
</feature>
<dbReference type="Proteomes" id="UP000629596">
    <property type="component" value="Unassembled WGS sequence"/>
</dbReference>
<dbReference type="InterPro" id="IPR047964">
    <property type="entry name" value="EFR1-like"/>
</dbReference>
<dbReference type="PANTHER" id="PTHR43122">
    <property type="entry name" value="FERREDOXIN SUBUNIT OF PYRUVATE:FLAVODOXIN OXIDOREDUCTASE-RELATED"/>
    <property type="match status" value="1"/>
</dbReference>
<protein>
    <submittedName>
        <fullName evidence="5">4Fe-4S binding protein</fullName>
    </submittedName>
    <submittedName>
        <fullName evidence="6">Ferredoxin</fullName>
    </submittedName>
</protein>
<keyword evidence="3" id="KW-0411">Iron-sulfur</keyword>
<dbReference type="EMBL" id="JACRTI010000004">
    <property type="protein sequence ID" value="MBC8600646.1"/>
    <property type="molecule type" value="Genomic_DNA"/>
</dbReference>
<keyword evidence="8" id="KW-1185">Reference proteome</keyword>
<dbReference type="InterPro" id="IPR029039">
    <property type="entry name" value="Flavoprotein-like_sf"/>
</dbReference>
<dbReference type="PANTHER" id="PTHR43122:SF1">
    <property type="entry name" value="IRON-SULFUR-BINDING PROTEIN"/>
    <property type="match status" value="1"/>
</dbReference>
<dbReference type="InterPro" id="IPR017896">
    <property type="entry name" value="4Fe4S_Fe-S-bd"/>
</dbReference>
<dbReference type="Proteomes" id="UP000256321">
    <property type="component" value="Unassembled WGS sequence"/>
</dbReference>
<evidence type="ECO:0000313" key="8">
    <source>
        <dbReference type="Proteomes" id="UP000629596"/>
    </source>
</evidence>
<evidence type="ECO:0000256" key="1">
    <source>
        <dbReference type="ARBA" id="ARBA00022723"/>
    </source>
</evidence>
<keyword evidence="2" id="KW-0408">Iron</keyword>
<organism evidence="6 7">
    <name type="scientific">Parabacteroides acidifaciens</name>
    <dbReference type="NCBI Taxonomy" id="2290935"/>
    <lineage>
        <taxon>Bacteria</taxon>
        <taxon>Pseudomonadati</taxon>
        <taxon>Bacteroidota</taxon>
        <taxon>Bacteroidia</taxon>
        <taxon>Bacteroidales</taxon>
        <taxon>Tannerellaceae</taxon>
        <taxon>Parabacteroides</taxon>
    </lineage>
</organism>
<reference evidence="5 8" key="2">
    <citation type="submission" date="2020-08" db="EMBL/GenBank/DDBJ databases">
        <title>Genome public.</title>
        <authorList>
            <person name="Liu C."/>
            <person name="Sun Q."/>
        </authorList>
    </citation>
    <scope>NUCLEOTIDE SEQUENCE [LARGE SCALE GENOMIC DNA]</scope>
    <source>
        <strain evidence="5 8">426_9</strain>
    </source>
</reference>